<dbReference type="EMBL" id="FNXT01000424">
    <property type="protein sequence ID" value="SZX64606.1"/>
    <property type="molecule type" value="Genomic_DNA"/>
</dbReference>
<gene>
    <name evidence="3" type="ORF">BQ4739_LOCUS5108</name>
</gene>
<evidence type="ECO:0000313" key="4">
    <source>
        <dbReference type="Proteomes" id="UP000256970"/>
    </source>
</evidence>
<feature type="domain" description="BACK" evidence="2">
    <location>
        <begin position="191"/>
        <end position="256"/>
    </location>
</feature>
<feature type="compositionally biased region" description="Acidic residues" evidence="1">
    <location>
        <begin position="31"/>
        <end position="40"/>
    </location>
</feature>
<sequence>MQLDHLDRYYRQEEVSDVTLIIKLHKPEPQQELEQEDEDTERPAKRARHAAEPAAAGEDKVLVQFPAHRLVLFGTDYFKTQAQQAWAATDANSSPGRDAAAAAAGSSRPKLHLPIDSEEQLPAAEAVIAALYNVRDALSSLQQQQLVDAAVIADRLAILAADRGSRVQRMLLAVLGDLEAVWRDEQLQALLLQLPLPAAQLLLSSDDLRVASEDTVLYTATKYVKALQPGRQAARDALALLVRAPHLTRSALANQVLSAGHNLLMNSLVAPLSLLVSYRLIVPGNGVTADALAQIRGAPDSWGRGVRQLAATDGVRMHWRLPVEQLAAACRESFAGNKQVRLTSPASTPPLGGVAWRLGVRCKPHQPRNGAAGVRIGLLAESCEAPHDIFRAFSATFGCRGARSRKATCDDGSVSGCGPSNFFRVGTMSAAGGWDEAAWAAKGLPTAGELLLSLHMHSVG</sequence>
<reference evidence="3 4" key="1">
    <citation type="submission" date="2016-10" db="EMBL/GenBank/DDBJ databases">
        <authorList>
            <person name="Cai Z."/>
        </authorList>
    </citation>
    <scope>NUCLEOTIDE SEQUENCE [LARGE SCALE GENOMIC DNA]</scope>
</reference>
<evidence type="ECO:0000313" key="3">
    <source>
        <dbReference type="EMBL" id="SZX64606.1"/>
    </source>
</evidence>
<keyword evidence="4" id="KW-1185">Reference proteome</keyword>
<proteinExistence type="predicted"/>
<feature type="region of interest" description="Disordered" evidence="1">
    <location>
        <begin position="25"/>
        <end position="55"/>
    </location>
</feature>
<dbReference type="AlphaFoldDB" id="A0A383VJQ4"/>
<dbReference type="Gene3D" id="1.25.40.420">
    <property type="match status" value="1"/>
</dbReference>
<dbReference type="Proteomes" id="UP000256970">
    <property type="component" value="Unassembled WGS sequence"/>
</dbReference>
<dbReference type="InterPro" id="IPR011705">
    <property type="entry name" value="BACK"/>
</dbReference>
<evidence type="ECO:0000259" key="2">
    <source>
        <dbReference type="Pfam" id="PF07707"/>
    </source>
</evidence>
<evidence type="ECO:0000256" key="1">
    <source>
        <dbReference type="SAM" id="MobiDB-lite"/>
    </source>
</evidence>
<protein>
    <recommendedName>
        <fullName evidence="2">BACK domain-containing protein</fullName>
    </recommendedName>
</protein>
<organism evidence="3 4">
    <name type="scientific">Tetradesmus obliquus</name>
    <name type="common">Green alga</name>
    <name type="synonym">Acutodesmus obliquus</name>
    <dbReference type="NCBI Taxonomy" id="3088"/>
    <lineage>
        <taxon>Eukaryota</taxon>
        <taxon>Viridiplantae</taxon>
        <taxon>Chlorophyta</taxon>
        <taxon>core chlorophytes</taxon>
        <taxon>Chlorophyceae</taxon>
        <taxon>CS clade</taxon>
        <taxon>Sphaeropleales</taxon>
        <taxon>Scenedesmaceae</taxon>
        <taxon>Tetradesmus</taxon>
    </lineage>
</organism>
<accession>A0A383VJQ4</accession>
<name>A0A383VJQ4_TETOB</name>
<dbReference type="Pfam" id="PF07707">
    <property type="entry name" value="BACK"/>
    <property type="match status" value="1"/>
</dbReference>